<dbReference type="Gene3D" id="2.20.25.80">
    <property type="entry name" value="WRKY domain"/>
    <property type="match status" value="1"/>
</dbReference>
<dbReference type="KEGG" id="pda:103697177"/>
<dbReference type="InterPro" id="IPR003657">
    <property type="entry name" value="WRKY_dom"/>
</dbReference>
<dbReference type="RefSeq" id="XP_008777211.3">
    <property type="nucleotide sequence ID" value="XM_008778989.4"/>
</dbReference>
<evidence type="ECO:0000256" key="2">
    <source>
        <dbReference type="ARBA" id="ARBA00022737"/>
    </source>
</evidence>
<keyword evidence="2" id="KW-0677">Repeat</keyword>
<feature type="compositionally biased region" description="Low complexity" evidence="7">
    <location>
        <begin position="287"/>
        <end position="303"/>
    </location>
</feature>
<dbReference type="PANTHER" id="PTHR31221:SF42">
    <property type="entry name" value="WRKY TRANSCRIPTION FACTOR 49-RELATED"/>
    <property type="match status" value="1"/>
</dbReference>
<evidence type="ECO:0000256" key="5">
    <source>
        <dbReference type="ARBA" id="ARBA00023163"/>
    </source>
</evidence>
<dbReference type="SMART" id="SM00774">
    <property type="entry name" value="WRKY"/>
    <property type="match status" value="1"/>
</dbReference>
<dbReference type="OrthoDB" id="652816at2759"/>
<keyword evidence="4" id="KW-0238">DNA-binding</keyword>
<reference evidence="10" key="2">
    <citation type="submission" date="2025-08" db="UniProtKB">
        <authorList>
            <consortium name="RefSeq"/>
        </authorList>
    </citation>
    <scope>IDENTIFICATION</scope>
    <source>
        <tissue evidence="10">Young leaves</tissue>
    </source>
</reference>
<dbReference type="FunFam" id="2.20.25.80:FF:000006">
    <property type="entry name" value="WRKY transcription factor"/>
    <property type="match status" value="1"/>
</dbReference>
<evidence type="ECO:0000256" key="6">
    <source>
        <dbReference type="ARBA" id="ARBA00023242"/>
    </source>
</evidence>
<organism evidence="9 10">
    <name type="scientific">Phoenix dactylifera</name>
    <name type="common">Date palm</name>
    <dbReference type="NCBI Taxonomy" id="42345"/>
    <lineage>
        <taxon>Eukaryota</taxon>
        <taxon>Viridiplantae</taxon>
        <taxon>Streptophyta</taxon>
        <taxon>Embryophyta</taxon>
        <taxon>Tracheophyta</taxon>
        <taxon>Spermatophyta</taxon>
        <taxon>Magnoliopsida</taxon>
        <taxon>Liliopsida</taxon>
        <taxon>Arecaceae</taxon>
        <taxon>Coryphoideae</taxon>
        <taxon>Phoeniceae</taxon>
        <taxon>Phoenix</taxon>
    </lineage>
</organism>
<dbReference type="AlphaFoldDB" id="A0A8B7BI00"/>
<keyword evidence="3" id="KW-0805">Transcription regulation</keyword>
<evidence type="ECO:0000256" key="4">
    <source>
        <dbReference type="ARBA" id="ARBA00023125"/>
    </source>
</evidence>
<dbReference type="InterPro" id="IPR044810">
    <property type="entry name" value="WRKY_plant"/>
</dbReference>
<dbReference type="GO" id="GO:0043565">
    <property type="term" value="F:sequence-specific DNA binding"/>
    <property type="evidence" value="ECO:0007669"/>
    <property type="project" value="InterPro"/>
</dbReference>
<evidence type="ECO:0000313" key="10">
    <source>
        <dbReference type="RefSeq" id="XP_008777211.3"/>
    </source>
</evidence>
<sequence>MEEVFESEAAWFDGSMEELVRELLDKESPLFVPPEEAPESKQVACQKPVINNLVSSVYSGPTIGDIESALSMSYQHGPGGSEFVVSLPERESGKMKNKYTLRIKSCGNGLKDDGYRWRKYGQKSIKNNPNPRSYYRCTNPRCNVKKQVERSTEDPEMLIITYEGLHLHYAYSNFFLHRSQGNSAASLHAPKKPKVLHQAEVLENPEVTPPEQEPSTTQQQQQLGIACEESLQLRLLEDALQNPVVREESMQRELMEDDVQCPQGLLEDIVPLPVRKPCNSTTFMHDPPSSSQPSSPSYSSSHS</sequence>
<dbReference type="GeneID" id="103697177"/>
<feature type="domain" description="WRKY" evidence="8">
    <location>
        <begin position="106"/>
        <end position="171"/>
    </location>
</feature>
<dbReference type="PROSITE" id="PS50811">
    <property type="entry name" value="WRKY"/>
    <property type="match status" value="1"/>
</dbReference>
<keyword evidence="9" id="KW-1185">Reference proteome</keyword>
<protein>
    <submittedName>
        <fullName evidence="10">Probable WRKY transcription factor 49</fullName>
    </submittedName>
</protein>
<evidence type="ECO:0000256" key="1">
    <source>
        <dbReference type="ARBA" id="ARBA00004123"/>
    </source>
</evidence>
<name>A0A8B7BI00_PHODC</name>
<evidence type="ECO:0000256" key="7">
    <source>
        <dbReference type="SAM" id="MobiDB-lite"/>
    </source>
</evidence>
<evidence type="ECO:0000259" key="8">
    <source>
        <dbReference type="PROSITE" id="PS50811"/>
    </source>
</evidence>
<feature type="region of interest" description="Disordered" evidence="7">
    <location>
        <begin position="278"/>
        <end position="303"/>
    </location>
</feature>
<keyword evidence="6" id="KW-0539">Nucleus</keyword>
<accession>A0A8B7BI00</accession>
<keyword evidence="5" id="KW-0804">Transcription</keyword>
<dbReference type="Pfam" id="PF03106">
    <property type="entry name" value="WRKY"/>
    <property type="match status" value="1"/>
</dbReference>
<dbReference type="GO" id="GO:0003700">
    <property type="term" value="F:DNA-binding transcription factor activity"/>
    <property type="evidence" value="ECO:0007669"/>
    <property type="project" value="InterPro"/>
</dbReference>
<dbReference type="GO" id="GO:0005634">
    <property type="term" value="C:nucleus"/>
    <property type="evidence" value="ECO:0007669"/>
    <property type="project" value="UniProtKB-SubCell"/>
</dbReference>
<evidence type="ECO:0000256" key="3">
    <source>
        <dbReference type="ARBA" id="ARBA00023015"/>
    </source>
</evidence>
<evidence type="ECO:0000313" key="9">
    <source>
        <dbReference type="Proteomes" id="UP000228380"/>
    </source>
</evidence>
<proteinExistence type="predicted"/>
<reference evidence="9" key="1">
    <citation type="journal article" date="2019" name="Nat. Commun.">
        <title>Genome-wide association mapping of date palm fruit traits.</title>
        <authorList>
            <person name="Hazzouri K.M."/>
            <person name="Gros-Balthazard M."/>
            <person name="Flowers J.M."/>
            <person name="Copetti D."/>
            <person name="Lemansour A."/>
            <person name="Lebrun M."/>
            <person name="Masmoudi K."/>
            <person name="Ferrand S."/>
            <person name="Dhar M.I."/>
            <person name="Fresquez Z.A."/>
            <person name="Rosas U."/>
            <person name="Zhang J."/>
            <person name="Talag J."/>
            <person name="Lee S."/>
            <person name="Kudrna D."/>
            <person name="Powell R.F."/>
            <person name="Leitch I.J."/>
            <person name="Krueger R.R."/>
            <person name="Wing R.A."/>
            <person name="Amiri K.M.A."/>
            <person name="Purugganan M.D."/>
        </authorList>
    </citation>
    <scope>NUCLEOTIDE SEQUENCE [LARGE SCALE GENOMIC DNA]</scope>
    <source>
        <strain evidence="9">cv. Khalas</strain>
    </source>
</reference>
<gene>
    <name evidence="10" type="primary">LOC103697177</name>
</gene>
<dbReference type="SUPFAM" id="SSF118290">
    <property type="entry name" value="WRKY DNA-binding domain"/>
    <property type="match status" value="1"/>
</dbReference>
<dbReference type="InterPro" id="IPR036576">
    <property type="entry name" value="WRKY_dom_sf"/>
</dbReference>
<dbReference type="PANTHER" id="PTHR31221">
    <property type="entry name" value="WRKY TRANSCRIPTION FACTOR PROTEIN 1-RELATED"/>
    <property type="match status" value="1"/>
</dbReference>
<dbReference type="Proteomes" id="UP000228380">
    <property type="component" value="Chromosome 12"/>
</dbReference>
<comment type="subcellular location">
    <subcellularLocation>
        <location evidence="1">Nucleus</location>
    </subcellularLocation>
</comment>